<accession>A0ABT6FHC4</accession>
<keyword evidence="1 4" id="KW-0349">Heme</keyword>
<feature type="domain" description="Cytochrome c" evidence="5">
    <location>
        <begin position="278"/>
        <end position="457"/>
    </location>
</feature>
<keyword evidence="7" id="KW-1185">Reference proteome</keyword>
<dbReference type="RefSeq" id="WP_277863225.1">
    <property type="nucleotide sequence ID" value="NZ_JARRAG010000002.1"/>
</dbReference>
<dbReference type="Pfam" id="PF21419">
    <property type="entry name" value="RoxA-like_Cyt-c"/>
    <property type="match status" value="1"/>
</dbReference>
<protein>
    <submittedName>
        <fullName evidence="6">C-type cytochrome</fullName>
    </submittedName>
</protein>
<reference evidence="6 7" key="1">
    <citation type="submission" date="2023-03" db="EMBL/GenBank/DDBJ databases">
        <title>Paludisphaera mucosa sp. nov. a novel planctomycete from northern fen.</title>
        <authorList>
            <person name="Ivanova A."/>
        </authorList>
    </citation>
    <scope>NUCLEOTIDE SEQUENCE [LARGE SCALE GENOMIC DNA]</scope>
    <source>
        <strain evidence="6 7">Pla2</strain>
    </source>
</reference>
<proteinExistence type="predicted"/>
<dbReference type="PROSITE" id="PS51007">
    <property type="entry name" value="CYTC"/>
    <property type="match status" value="1"/>
</dbReference>
<organism evidence="6 7">
    <name type="scientific">Paludisphaera mucosa</name>
    <dbReference type="NCBI Taxonomy" id="3030827"/>
    <lineage>
        <taxon>Bacteria</taxon>
        <taxon>Pseudomonadati</taxon>
        <taxon>Planctomycetota</taxon>
        <taxon>Planctomycetia</taxon>
        <taxon>Isosphaerales</taxon>
        <taxon>Isosphaeraceae</taxon>
        <taxon>Paludisphaera</taxon>
    </lineage>
</organism>
<dbReference type="PANTHER" id="PTHR30600:SF9">
    <property type="entry name" value="BLR7738 PROTEIN"/>
    <property type="match status" value="1"/>
</dbReference>
<evidence type="ECO:0000256" key="2">
    <source>
        <dbReference type="ARBA" id="ARBA00022723"/>
    </source>
</evidence>
<dbReference type="Gene3D" id="1.10.760.10">
    <property type="entry name" value="Cytochrome c-like domain"/>
    <property type="match status" value="1"/>
</dbReference>
<dbReference type="EMBL" id="JARRAG010000002">
    <property type="protein sequence ID" value="MDG3006934.1"/>
    <property type="molecule type" value="Genomic_DNA"/>
</dbReference>
<dbReference type="Proteomes" id="UP001216907">
    <property type="component" value="Unassembled WGS sequence"/>
</dbReference>
<dbReference type="InterPro" id="IPR009056">
    <property type="entry name" value="Cyt_c-like_dom"/>
</dbReference>
<evidence type="ECO:0000259" key="5">
    <source>
        <dbReference type="PROSITE" id="PS51007"/>
    </source>
</evidence>
<dbReference type="PANTHER" id="PTHR30600">
    <property type="entry name" value="CYTOCHROME C PEROXIDASE-RELATED"/>
    <property type="match status" value="1"/>
</dbReference>
<evidence type="ECO:0000313" key="6">
    <source>
        <dbReference type="EMBL" id="MDG3006934.1"/>
    </source>
</evidence>
<dbReference type="InterPro" id="IPR051395">
    <property type="entry name" value="Cytochrome_c_Peroxidase/MauG"/>
</dbReference>
<gene>
    <name evidence="6" type="ORF">PZE19_24445</name>
</gene>
<evidence type="ECO:0000256" key="4">
    <source>
        <dbReference type="PROSITE-ProRule" id="PRU00433"/>
    </source>
</evidence>
<dbReference type="SUPFAM" id="SSF46626">
    <property type="entry name" value="Cytochrome c"/>
    <property type="match status" value="1"/>
</dbReference>
<dbReference type="InterPro" id="IPR036909">
    <property type="entry name" value="Cyt_c-like_dom_sf"/>
</dbReference>
<comment type="caution">
    <text evidence="6">The sequence shown here is derived from an EMBL/GenBank/DDBJ whole genome shotgun (WGS) entry which is preliminary data.</text>
</comment>
<keyword evidence="2 4" id="KW-0479">Metal-binding</keyword>
<sequence>MRTATMRLRPGLVVLAFLVVSSGLGTWARAGEPPDPAAVERGRKALLERSFLNAEWSDAAYKTASKYWNEVAPDPESDPEGYARAFATRYGFHPAPFPNDGLPMGLKRGVKADGVTKGMQVDCLVCHGGSIGGQSYVGLPNTQIDYAGFFPDLFRADGHRLPLLPFILNTARGTTNAGMMSIVLMSMRNPDLSIRTFPLAMGSNLPELDAPPWWVLKYKTTMYYDGRTPSASVRSIMQFLLAEKSAAQFRDLEPAFTDIHAYIRSLEAPRYPFPIDAPSAERGRAVFEKSCAECHGTYGRTVDYPNEVVPLDVVGTDPARIEGLSDRSVAHYNETWFAENHPVEIGGERGYQAPPLVGIWASAPYLHNGSVPTLRALLDSPRRPRRYLRPPSTDFEHYDQRDVGWKAVEFPEGGPLPRQPRRLFDASRYGLGNGGHTFGDKLDEAQRTDLIEYLKTL</sequence>
<evidence type="ECO:0000313" key="7">
    <source>
        <dbReference type="Proteomes" id="UP001216907"/>
    </source>
</evidence>
<evidence type="ECO:0000256" key="1">
    <source>
        <dbReference type="ARBA" id="ARBA00022617"/>
    </source>
</evidence>
<name>A0ABT6FHC4_9BACT</name>
<evidence type="ECO:0000256" key="3">
    <source>
        <dbReference type="ARBA" id="ARBA00023004"/>
    </source>
</evidence>
<keyword evidence="3 4" id="KW-0408">Iron</keyword>